<evidence type="ECO:0000313" key="1">
    <source>
        <dbReference type="EMBL" id="QLL63110.1"/>
    </source>
</evidence>
<dbReference type="SUPFAM" id="SSF51735">
    <property type="entry name" value="NAD(P)-binding Rossmann-fold domains"/>
    <property type="match status" value="1"/>
</dbReference>
<dbReference type="PANTHER" id="PTHR43245">
    <property type="entry name" value="BIFUNCTIONAL POLYMYXIN RESISTANCE PROTEIN ARNA"/>
    <property type="match status" value="1"/>
</dbReference>
<dbReference type="InterPro" id="IPR050177">
    <property type="entry name" value="Lipid_A_modif_metabolic_enz"/>
</dbReference>
<dbReference type="Gene3D" id="3.40.50.720">
    <property type="entry name" value="NAD(P)-binding Rossmann-like Domain"/>
    <property type="match status" value="1"/>
</dbReference>
<name>A0A859QKW8_9HYPH</name>
<dbReference type="Proteomes" id="UP000510721">
    <property type="component" value="Chromosome"/>
</dbReference>
<organism evidence="1 2">
    <name type="scientific">Sinorhizobium mexicanum</name>
    <dbReference type="NCBI Taxonomy" id="375549"/>
    <lineage>
        <taxon>Bacteria</taxon>
        <taxon>Pseudomonadati</taxon>
        <taxon>Pseudomonadota</taxon>
        <taxon>Alphaproteobacteria</taxon>
        <taxon>Hyphomicrobiales</taxon>
        <taxon>Rhizobiaceae</taxon>
        <taxon>Sinorhizobium/Ensifer group</taxon>
        <taxon>Sinorhizobium</taxon>
    </lineage>
</organism>
<dbReference type="CDD" id="cd08946">
    <property type="entry name" value="SDR_e"/>
    <property type="match status" value="1"/>
</dbReference>
<dbReference type="AlphaFoldDB" id="A0A859QKW8"/>
<dbReference type="InterPro" id="IPR036291">
    <property type="entry name" value="NAD(P)-bd_dom_sf"/>
</dbReference>
<dbReference type="PANTHER" id="PTHR43245:SF55">
    <property type="entry name" value="NAD(P)-BINDING DOMAIN-CONTAINING PROTEIN"/>
    <property type="match status" value="1"/>
</dbReference>
<evidence type="ECO:0000313" key="2">
    <source>
        <dbReference type="Proteomes" id="UP000510721"/>
    </source>
</evidence>
<proteinExistence type="predicted"/>
<dbReference type="Pfam" id="PF01370">
    <property type="entry name" value="Epimerase"/>
    <property type="match status" value="1"/>
</dbReference>
<reference evidence="1 2" key="1">
    <citation type="submission" date="2019-06" db="EMBL/GenBank/DDBJ databases">
        <title>Complete genome sequence of Ensifer mexicanus ITTG R7 isolated from nodules of Acacia angustissima (Mill.) Kuntze.</title>
        <authorList>
            <person name="Rincon-Rosales R."/>
            <person name="Rogel M.A."/>
            <person name="Guerrero G."/>
            <person name="Rincon-Molina C.I."/>
            <person name="Lopez-Lopez A."/>
            <person name="Martinez-Romero E."/>
        </authorList>
    </citation>
    <scope>NUCLEOTIDE SEQUENCE [LARGE SCALE GENOMIC DNA]</scope>
    <source>
        <strain evidence="1 2">ITTG R7</strain>
    </source>
</reference>
<sequence length="300" mass="31993">MTRVLVSGGSGFVGRFIVEHLVARGYKVAVGGRTPPPTGFFSQPIPHVPLRLDPDADQIAAFDDIYYFVHAAFEHVEGKYRGGEGADPEGFRRANLDGSVRLFDEARAAGVRRCVFLSSRAVYGETPAPVVAETSPAMPDTLYGTVKLAGEDALKAMTGHGFATTSLRVTGVYGPAGTGRKHKWSGLFADHLAGRAIPPRSGTEVHGDDVAQAVRLVLEAETAKISGKVFNVSDVLTDNREILAIFKKATGCPHALPPAAQTAAFKEMSTDKLRALGWAPGGPERLAATIIEMVRDVRSQ</sequence>
<gene>
    <name evidence="1" type="ORF">FKV68_17495</name>
</gene>
<protein>
    <submittedName>
        <fullName evidence="1">NAD(P)-dependent oxidoreductase</fullName>
    </submittedName>
</protein>
<dbReference type="EMBL" id="CP041238">
    <property type="protein sequence ID" value="QLL63110.1"/>
    <property type="molecule type" value="Genomic_DNA"/>
</dbReference>
<accession>A0A859QKW8</accession>
<dbReference type="KEGG" id="emx:FKV68_17495"/>
<dbReference type="RefSeq" id="WP_180939009.1">
    <property type="nucleotide sequence ID" value="NZ_CP041238.1"/>
</dbReference>
<keyword evidence="2" id="KW-1185">Reference proteome</keyword>
<dbReference type="InterPro" id="IPR001509">
    <property type="entry name" value="Epimerase_deHydtase"/>
</dbReference>